<keyword evidence="2 3" id="KW-0808">Transferase</keyword>
<evidence type="ECO:0000256" key="1">
    <source>
        <dbReference type="ARBA" id="ARBA00022676"/>
    </source>
</evidence>
<dbReference type="Gene3D" id="3.40.50.2000">
    <property type="entry name" value="Glycogen Phosphorylase B"/>
    <property type="match status" value="2"/>
</dbReference>
<name>A0ABZ0TXJ2_9SPHI</name>
<gene>
    <name evidence="3" type="ORF">SNE25_10055</name>
</gene>
<dbReference type="InterPro" id="IPR002201">
    <property type="entry name" value="Glyco_trans_9"/>
</dbReference>
<dbReference type="Proteomes" id="UP001324380">
    <property type="component" value="Chromosome"/>
</dbReference>
<dbReference type="EMBL" id="CP139558">
    <property type="protein sequence ID" value="WPU95860.1"/>
    <property type="molecule type" value="Genomic_DNA"/>
</dbReference>
<proteinExistence type="predicted"/>
<evidence type="ECO:0000313" key="3">
    <source>
        <dbReference type="EMBL" id="WPU95860.1"/>
    </source>
</evidence>
<sequence>MKILIRLPNWLGDVVMSTAFIAAVKQLYPDAQVDVIIKKELSNIAGLIPGLTHIHPFSKQEHSGLSGVYRFGKKLRTEKYDMFFNLPQSLSSVVMGWATSAKKKIGFGKEGGFFLLTNSYKKPANLHRVDEYISLLEQFTNKTIVNRQVKLNTSISGFKQENRVLINFNSEAESRRMPLHKGRTLLNKLTKAFPNTIFCLIGSPKEEAFVDQFITGAENPDQLENHAGKTDLPGLCNLMAQSTALLTTDSGPAHLANSVGTPVIVLFGAGNEYNTAPYNKQNLTIQRYGKLTCEPCVRNTCKLYGVPKCMELLDELQIINTLSLYLNHA</sequence>
<keyword evidence="1 3" id="KW-0328">Glycosyltransferase</keyword>
<reference evidence="3 4" key="1">
    <citation type="submission" date="2023-11" db="EMBL/GenBank/DDBJ databases">
        <title>Analysis of the Genomes of Mucilaginibacter gossypii cycad 4 and M. sabulilitoris SNA2: microbes with the potential for plant growth promotion.</title>
        <authorList>
            <person name="Hirsch A.M."/>
            <person name="Humm E."/>
            <person name="Rubbi M."/>
            <person name="Del Vecchio G."/>
            <person name="Ha S.M."/>
            <person name="Pellegrini M."/>
            <person name="Gunsalus R.P."/>
        </authorList>
    </citation>
    <scope>NUCLEOTIDE SEQUENCE [LARGE SCALE GENOMIC DNA]</scope>
    <source>
        <strain evidence="3 4">SNA2</strain>
    </source>
</reference>
<dbReference type="Pfam" id="PF01075">
    <property type="entry name" value="Glyco_transf_9"/>
    <property type="match status" value="1"/>
</dbReference>
<evidence type="ECO:0000313" key="4">
    <source>
        <dbReference type="Proteomes" id="UP001324380"/>
    </source>
</evidence>
<protein>
    <submittedName>
        <fullName evidence="3">Glycosyltransferase family 9 protein</fullName>
        <ecNumber evidence="3">2.4.-.-</ecNumber>
    </submittedName>
</protein>
<dbReference type="PANTHER" id="PTHR30160">
    <property type="entry name" value="TETRAACYLDISACCHARIDE 4'-KINASE-RELATED"/>
    <property type="match status" value="1"/>
</dbReference>
<dbReference type="SUPFAM" id="SSF53756">
    <property type="entry name" value="UDP-Glycosyltransferase/glycogen phosphorylase"/>
    <property type="match status" value="1"/>
</dbReference>
<accession>A0ABZ0TXJ2</accession>
<dbReference type="InterPro" id="IPR051199">
    <property type="entry name" value="LPS_LOS_Heptosyltrfase"/>
</dbReference>
<dbReference type="EC" id="2.4.-.-" evidence="3"/>
<dbReference type="CDD" id="cd03789">
    <property type="entry name" value="GT9_LPS_heptosyltransferase"/>
    <property type="match status" value="1"/>
</dbReference>
<keyword evidence="4" id="KW-1185">Reference proteome</keyword>
<organism evidence="3 4">
    <name type="scientific">Mucilaginibacter sabulilitoris</name>
    <dbReference type="NCBI Taxonomy" id="1173583"/>
    <lineage>
        <taxon>Bacteria</taxon>
        <taxon>Pseudomonadati</taxon>
        <taxon>Bacteroidota</taxon>
        <taxon>Sphingobacteriia</taxon>
        <taxon>Sphingobacteriales</taxon>
        <taxon>Sphingobacteriaceae</taxon>
        <taxon>Mucilaginibacter</taxon>
    </lineage>
</organism>
<dbReference type="GO" id="GO:0016757">
    <property type="term" value="F:glycosyltransferase activity"/>
    <property type="evidence" value="ECO:0007669"/>
    <property type="project" value="UniProtKB-KW"/>
</dbReference>
<dbReference type="RefSeq" id="WP_321564965.1">
    <property type="nucleotide sequence ID" value="NZ_CP139558.1"/>
</dbReference>
<evidence type="ECO:0000256" key="2">
    <source>
        <dbReference type="ARBA" id="ARBA00022679"/>
    </source>
</evidence>